<dbReference type="EMBL" id="BAABHD010000084">
    <property type="protein sequence ID" value="GAA4470394.1"/>
    <property type="molecule type" value="Genomic_DNA"/>
</dbReference>
<keyword evidence="2" id="KW-1185">Reference proteome</keyword>
<reference evidence="2" key="1">
    <citation type="journal article" date="2019" name="Int. J. Syst. Evol. Microbiol.">
        <title>The Global Catalogue of Microorganisms (GCM) 10K type strain sequencing project: providing services to taxonomists for standard genome sequencing and annotation.</title>
        <authorList>
            <consortium name="The Broad Institute Genomics Platform"/>
            <consortium name="The Broad Institute Genome Sequencing Center for Infectious Disease"/>
            <person name="Wu L."/>
            <person name="Ma J."/>
        </authorList>
    </citation>
    <scope>NUCLEOTIDE SEQUENCE [LARGE SCALE GENOMIC DNA]</scope>
    <source>
        <strain evidence="2">JCM 17927</strain>
    </source>
</reference>
<comment type="caution">
    <text evidence="1">The sequence shown here is derived from an EMBL/GenBank/DDBJ whole genome shotgun (WGS) entry which is preliminary data.</text>
</comment>
<protein>
    <submittedName>
        <fullName evidence="1">Uncharacterized protein</fullName>
    </submittedName>
</protein>
<gene>
    <name evidence="1" type="ORF">GCM10023189_58900</name>
</gene>
<accession>A0ABP8NS27</accession>
<organism evidence="1 2">
    <name type="scientific">Nibrella saemangeumensis</name>
    <dbReference type="NCBI Taxonomy" id="1084526"/>
    <lineage>
        <taxon>Bacteria</taxon>
        <taxon>Pseudomonadati</taxon>
        <taxon>Bacteroidota</taxon>
        <taxon>Cytophagia</taxon>
        <taxon>Cytophagales</taxon>
        <taxon>Spirosomataceae</taxon>
        <taxon>Nibrella</taxon>
    </lineage>
</organism>
<evidence type="ECO:0000313" key="2">
    <source>
        <dbReference type="Proteomes" id="UP001501175"/>
    </source>
</evidence>
<proteinExistence type="predicted"/>
<evidence type="ECO:0000313" key="1">
    <source>
        <dbReference type="EMBL" id="GAA4470394.1"/>
    </source>
</evidence>
<sequence length="156" mass="17708">MIEKEQLDQFVRDLCAFLEQYQSLGVKGIQIKETENYLLGKIEEETGGDAIELWSEEDEITVVYSQSHWHINDYLNTGKTRFMFDLIEQDVFEIIDGKRLTYSAWQGEQALGSGDVEGTVDDAVRSGIRSFPGATEIHVKQWGKDLFVYTVDSGTG</sequence>
<name>A0ABP8NS27_9BACT</name>
<dbReference type="Proteomes" id="UP001501175">
    <property type="component" value="Unassembled WGS sequence"/>
</dbReference>
<dbReference type="RefSeq" id="WP_345250005.1">
    <property type="nucleotide sequence ID" value="NZ_BAABHD010000084.1"/>
</dbReference>